<evidence type="ECO:0000313" key="4">
    <source>
        <dbReference type="Proteomes" id="UP000008062"/>
    </source>
</evidence>
<evidence type="ECO:0000313" key="3">
    <source>
        <dbReference type="EMBL" id="EGP88090.1"/>
    </source>
</evidence>
<dbReference type="PROSITE" id="PS51257">
    <property type="entry name" value="PROKAR_LIPOPROTEIN"/>
    <property type="match status" value="1"/>
</dbReference>
<dbReference type="HOGENOM" id="CLU_685125_0_0_1"/>
<dbReference type="OrthoDB" id="3650655at2759"/>
<protein>
    <submittedName>
        <fullName evidence="3">Uncharacterized protein</fullName>
    </submittedName>
</protein>
<feature type="chain" id="PRO_5003395568" evidence="2">
    <location>
        <begin position="26"/>
        <end position="420"/>
    </location>
</feature>
<dbReference type="InParanoid" id="F9XAC1"/>
<feature type="compositionally biased region" description="Pro residues" evidence="1">
    <location>
        <begin position="89"/>
        <end position="98"/>
    </location>
</feature>
<dbReference type="OMA" id="NNEITWQ"/>
<dbReference type="RefSeq" id="XP_003853114.1">
    <property type="nucleotide sequence ID" value="XM_003853066.1"/>
</dbReference>
<dbReference type="eggNOG" id="ENOG502RVTF">
    <property type="taxonomic scope" value="Eukaryota"/>
</dbReference>
<accession>F9XAC1</accession>
<evidence type="ECO:0000256" key="1">
    <source>
        <dbReference type="SAM" id="MobiDB-lite"/>
    </source>
</evidence>
<dbReference type="GeneID" id="13399327"/>
<dbReference type="AlphaFoldDB" id="F9XAC1"/>
<dbReference type="KEGG" id="ztr:MYCGRDRAFT_92792"/>
<dbReference type="EMBL" id="CM001199">
    <property type="protein sequence ID" value="EGP88090.1"/>
    <property type="molecule type" value="Genomic_DNA"/>
</dbReference>
<keyword evidence="4" id="KW-1185">Reference proteome</keyword>
<sequence length="420" mass="45784">MKLNIGSNALLFASLVSCIPRSTLGFPLTQAIDSLGPQSGHDIFNPRLGGTYGNDILWQDADISSLETRKRAAAVGARGFPKGFIPEAPRLPVPPPRAFPGGTAGLTSGPAFSSERPKALGPGDPPPRTVTPPREDPPAPKSDWKAIPEDLDPGTGKKGLDEVRSVEEYETDGHAAIAEYAEIAAGPGPDTLIGTAIPGHTAFPNFRSLEHYRVDEDDWEFDYKLQNGAYRDLLKIFNSNELGFNLKDNKANVKMISIANKKGGAPINRGIYDTEGRFIMYQEADKRAQPKDGYQLPVWEMGMQSFIESAPGKTQNLKVVFLMDIQNTEFYKIVRANYNEAKQPFDQILTFNSGTPAFNRIMGSPNFRSKFLAYGYHHNAIGNKVPDKVVVAPKQAQKLAEGVSGTQLYAAVIFKEAASA</sequence>
<organism evidence="3 4">
    <name type="scientific">Zymoseptoria tritici (strain CBS 115943 / IPO323)</name>
    <name type="common">Speckled leaf blotch fungus</name>
    <name type="synonym">Septoria tritici</name>
    <dbReference type="NCBI Taxonomy" id="336722"/>
    <lineage>
        <taxon>Eukaryota</taxon>
        <taxon>Fungi</taxon>
        <taxon>Dikarya</taxon>
        <taxon>Ascomycota</taxon>
        <taxon>Pezizomycotina</taxon>
        <taxon>Dothideomycetes</taxon>
        <taxon>Dothideomycetidae</taxon>
        <taxon>Mycosphaerellales</taxon>
        <taxon>Mycosphaerellaceae</taxon>
        <taxon>Zymoseptoria</taxon>
    </lineage>
</organism>
<name>F9XAC1_ZYMTI</name>
<evidence type="ECO:0000256" key="2">
    <source>
        <dbReference type="SAM" id="SignalP"/>
    </source>
</evidence>
<reference evidence="3 4" key="1">
    <citation type="journal article" date="2011" name="PLoS Genet.">
        <title>Finished genome of the fungal wheat pathogen Mycosphaerella graminicola reveals dispensome structure, chromosome plasticity, and stealth pathogenesis.</title>
        <authorList>
            <person name="Goodwin S.B."/>
            <person name="Ben M'barek S."/>
            <person name="Dhillon B."/>
            <person name="Wittenberg A.H.J."/>
            <person name="Crane C.F."/>
            <person name="Hane J.K."/>
            <person name="Foster A.J."/>
            <person name="Van der Lee T.A.J."/>
            <person name="Grimwood J."/>
            <person name="Aerts A."/>
            <person name="Antoniw J."/>
            <person name="Bailey A."/>
            <person name="Bluhm B."/>
            <person name="Bowler J."/>
            <person name="Bristow J."/>
            <person name="van der Burgt A."/>
            <person name="Canto-Canche B."/>
            <person name="Churchill A.C.L."/>
            <person name="Conde-Ferraez L."/>
            <person name="Cools H.J."/>
            <person name="Coutinho P.M."/>
            <person name="Csukai M."/>
            <person name="Dehal P."/>
            <person name="De Wit P."/>
            <person name="Donzelli B."/>
            <person name="van de Geest H.C."/>
            <person name="van Ham R.C.H.J."/>
            <person name="Hammond-Kosack K.E."/>
            <person name="Henrissat B."/>
            <person name="Kilian A."/>
            <person name="Kobayashi A.K."/>
            <person name="Koopmann E."/>
            <person name="Kourmpetis Y."/>
            <person name="Kuzniar A."/>
            <person name="Lindquist E."/>
            <person name="Lombard V."/>
            <person name="Maliepaard C."/>
            <person name="Martins N."/>
            <person name="Mehrabi R."/>
            <person name="Nap J.P.H."/>
            <person name="Ponomarenko A."/>
            <person name="Rudd J.J."/>
            <person name="Salamov A."/>
            <person name="Schmutz J."/>
            <person name="Schouten H.J."/>
            <person name="Shapiro H."/>
            <person name="Stergiopoulos I."/>
            <person name="Torriani S.F.F."/>
            <person name="Tu H."/>
            <person name="de Vries R.P."/>
            <person name="Waalwijk C."/>
            <person name="Ware S.B."/>
            <person name="Wiebenga A."/>
            <person name="Zwiers L.-H."/>
            <person name="Oliver R.P."/>
            <person name="Grigoriev I.V."/>
            <person name="Kema G.H.J."/>
        </authorList>
    </citation>
    <scope>NUCLEOTIDE SEQUENCE [LARGE SCALE GENOMIC DNA]</scope>
    <source>
        <strain evidence="4">CBS 115943 / IPO323</strain>
    </source>
</reference>
<feature type="compositionally biased region" description="Basic and acidic residues" evidence="1">
    <location>
        <begin position="133"/>
        <end position="148"/>
    </location>
</feature>
<dbReference type="VEuPathDB" id="FungiDB:ZTRI_4.707"/>
<feature type="signal peptide" evidence="2">
    <location>
        <begin position="1"/>
        <end position="25"/>
    </location>
</feature>
<feature type="region of interest" description="Disordered" evidence="1">
    <location>
        <begin position="84"/>
        <end position="159"/>
    </location>
</feature>
<gene>
    <name evidence="3" type="ORF">MYCGRDRAFT_92792</name>
</gene>
<keyword evidence="2" id="KW-0732">Signal</keyword>
<dbReference type="Proteomes" id="UP000008062">
    <property type="component" value="Chromosome 4"/>
</dbReference>
<proteinExistence type="predicted"/>